<evidence type="ECO:0000313" key="1">
    <source>
        <dbReference type="EMBL" id="EAN6191880.1"/>
    </source>
</evidence>
<comment type="caution">
    <text evidence="1">The sequence shown here is derived from an EMBL/GenBank/DDBJ whole genome shotgun (WGS) entry which is preliminary data.</text>
</comment>
<dbReference type="RefSeq" id="WP_079970946.1">
    <property type="nucleotide sequence ID" value="NZ_MYLZ01000014.1"/>
</dbReference>
<name>A0A613DN38_SALER</name>
<proteinExistence type="predicted"/>
<evidence type="ECO:0000313" key="2">
    <source>
        <dbReference type="EMBL" id="EBS8636222.1"/>
    </source>
</evidence>
<protein>
    <submittedName>
        <fullName evidence="1">Uncharacterized protein</fullName>
    </submittedName>
</protein>
<dbReference type="AlphaFoldDB" id="A0A613DN38"/>
<dbReference type="EMBL" id="AACYSG010000008">
    <property type="protein sequence ID" value="EAN6191880.1"/>
    <property type="molecule type" value="Genomic_DNA"/>
</dbReference>
<reference evidence="1" key="1">
    <citation type="submission" date="2018-12" db="EMBL/GenBank/DDBJ databases">
        <authorList>
            <consortium name="PulseNet: The National Subtyping Network for Foodborne Disease Surveillance"/>
            <person name="Tarr C.L."/>
            <person name="Trees E."/>
            <person name="Katz L.S."/>
            <person name="Carleton-Romer H.A."/>
            <person name="Stroika S."/>
            <person name="Kucerova Z."/>
            <person name="Roache K.F."/>
            <person name="Sabol A.L."/>
            <person name="Besser J."/>
            <person name="Gerner-Smidt P."/>
        </authorList>
    </citation>
    <scope>NUCLEOTIDE SEQUENCE</scope>
    <source>
        <strain evidence="2">PNUSAS016908</strain>
        <strain evidence="1">PNUSAS060203</strain>
    </source>
</reference>
<organism evidence="1">
    <name type="scientific">Salmonella enterica</name>
    <name type="common">Salmonella choleraesuis</name>
    <dbReference type="NCBI Taxonomy" id="28901"/>
    <lineage>
        <taxon>Bacteria</taxon>
        <taxon>Pseudomonadati</taxon>
        <taxon>Pseudomonadota</taxon>
        <taxon>Gammaproteobacteria</taxon>
        <taxon>Enterobacterales</taxon>
        <taxon>Enterobacteriaceae</taxon>
        <taxon>Salmonella</taxon>
    </lineage>
</organism>
<sequence length="152" mass="17551">MKNNMTFVLIGFDHFESNNRHQYPLFKVMEERGFNIVRHNPESMIGDVRFLSMHNNRPTVVIGVMSDEDREMYRGIPAIHFADLATVHKGDHFIGSTFSLAQFDEIIYGVADEEPEETDYEDEEEDDDDYAPVVFSSNGCGYFGYNEAFDML</sequence>
<accession>A0A613DN38</accession>
<gene>
    <name evidence="2" type="ORF">CFJ71_16155</name>
    <name evidence="1" type="ORF">EJS11_10670</name>
</gene>
<dbReference type="EMBL" id="AAGWWG010000009">
    <property type="protein sequence ID" value="EBS8636222.1"/>
    <property type="molecule type" value="Genomic_DNA"/>
</dbReference>